<dbReference type="Proteomes" id="UP000886785">
    <property type="component" value="Unassembled WGS sequence"/>
</dbReference>
<accession>A0A9D1J1R0</accession>
<dbReference type="Gene3D" id="3.40.50.300">
    <property type="entry name" value="P-loop containing nucleotide triphosphate hydrolases"/>
    <property type="match status" value="1"/>
</dbReference>
<evidence type="ECO:0000313" key="1">
    <source>
        <dbReference type="EMBL" id="HIR57563.1"/>
    </source>
</evidence>
<comment type="caution">
    <text evidence="1">The sequence shown here is derived from an EMBL/GenBank/DDBJ whole genome shotgun (WGS) entry which is preliminary data.</text>
</comment>
<evidence type="ECO:0000313" key="2">
    <source>
        <dbReference type="Proteomes" id="UP000886785"/>
    </source>
</evidence>
<proteinExistence type="predicted"/>
<gene>
    <name evidence="1" type="ORF">IAA54_07815</name>
</gene>
<dbReference type="AlphaFoldDB" id="A0A9D1J1R0"/>
<name>A0A9D1J1R0_9FIRM</name>
<sequence>MQIENNILKHYLRNCYFINGTAYAGKSTMCAMLAERYHMILCGENFNLDTILTIAAPEQQPNICYMNTKPSWQHFVSRTPEEYEAWIDGNNREMAGFEIAELIRLSSERNVIVDTNIPCDLLWQISDYDHVAIMLSPQSMSTERFFDREDPEKQFLLSVIQSCPDPDAALRNFQECIARVNSPERYEAFLNSGFFTLSRADDGIDTKEEMLAALAQHFHLE</sequence>
<dbReference type="EMBL" id="DVHF01000086">
    <property type="protein sequence ID" value="HIR57563.1"/>
    <property type="molecule type" value="Genomic_DNA"/>
</dbReference>
<organism evidence="1 2">
    <name type="scientific">Candidatus Gallacutalibacter pullicola</name>
    <dbReference type="NCBI Taxonomy" id="2840830"/>
    <lineage>
        <taxon>Bacteria</taxon>
        <taxon>Bacillati</taxon>
        <taxon>Bacillota</taxon>
        <taxon>Clostridia</taxon>
        <taxon>Eubacteriales</taxon>
        <taxon>Candidatus Gallacutalibacter</taxon>
    </lineage>
</organism>
<protein>
    <submittedName>
        <fullName evidence="1">Uncharacterized protein</fullName>
    </submittedName>
</protein>
<dbReference type="InterPro" id="IPR027417">
    <property type="entry name" value="P-loop_NTPase"/>
</dbReference>
<reference evidence="1" key="1">
    <citation type="submission" date="2020-10" db="EMBL/GenBank/DDBJ databases">
        <authorList>
            <person name="Gilroy R."/>
        </authorList>
    </citation>
    <scope>NUCLEOTIDE SEQUENCE</scope>
    <source>
        <strain evidence="1">ChiSjej1B19-7085</strain>
    </source>
</reference>
<reference evidence="1" key="2">
    <citation type="journal article" date="2021" name="PeerJ">
        <title>Extensive microbial diversity within the chicken gut microbiome revealed by metagenomics and culture.</title>
        <authorList>
            <person name="Gilroy R."/>
            <person name="Ravi A."/>
            <person name="Getino M."/>
            <person name="Pursley I."/>
            <person name="Horton D.L."/>
            <person name="Alikhan N.F."/>
            <person name="Baker D."/>
            <person name="Gharbi K."/>
            <person name="Hall N."/>
            <person name="Watson M."/>
            <person name="Adriaenssens E.M."/>
            <person name="Foster-Nyarko E."/>
            <person name="Jarju S."/>
            <person name="Secka A."/>
            <person name="Antonio M."/>
            <person name="Oren A."/>
            <person name="Chaudhuri R.R."/>
            <person name="La Ragione R."/>
            <person name="Hildebrand F."/>
            <person name="Pallen M.J."/>
        </authorList>
    </citation>
    <scope>NUCLEOTIDE SEQUENCE</scope>
    <source>
        <strain evidence="1">ChiSjej1B19-7085</strain>
    </source>
</reference>